<sequence>MKSKMYQQSQASKAVHRPYTPKTVTIERKKVYFEGKAKFEISMKQKQHLRFIVIKDIPNSYRYKRIIVPMDNCLKFLIHLEVIRMFEENPCLYTPYERYNDSFCYRTTNTQTEAGREYYFDAMISDDIFELRISYKYGNRFELIHIDLGCVAAFVDIIGTFQSRYPSLTGDDDFDPIFKNEFDIQGGYLTRGSSSNQIAYCPMPVSISSIYLAMNSNVPQNFEEYAEQNNTHALNVCYDPSTFLIKYYAKNLMWETVEVDNSFMGLTGPIWNSEKKYLRIPLKPLKRFQDVEAKMKDQKAKARSDKKKAHES</sequence>
<keyword evidence="3" id="KW-1185">Reference proteome</keyword>
<evidence type="ECO:0000256" key="1">
    <source>
        <dbReference type="SAM" id="MobiDB-lite"/>
    </source>
</evidence>
<proteinExistence type="predicted"/>
<name>A0A0C2INH1_THEKT</name>
<feature type="region of interest" description="Disordered" evidence="1">
    <location>
        <begin position="291"/>
        <end position="312"/>
    </location>
</feature>
<protein>
    <submittedName>
        <fullName evidence="2">Uncharacterized protein</fullName>
    </submittedName>
</protein>
<reference evidence="2 3" key="1">
    <citation type="journal article" date="2014" name="Genome Biol. Evol.">
        <title>The genome of the myxosporean Thelohanellus kitauei shows adaptations to nutrient acquisition within its fish host.</title>
        <authorList>
            <person name="Yang Y."/>
            <person name="Xiong J."/>
            <person name="Zhou Z."/>
            <person name="Huo F."/>
            <person name="Miao W."/>
            <person name="Ran C."/>
            <person name="Liu Y."/>
            <person name="Zhang J."/>
            <person name="Feng J."/>
            <person name="Wang M."/>
            <person name="Wang M."/>
            <person name="Wang L."/>
            <person name="Yao B."/>
        </authorList>
    </citation>
    <scope>NUCLEOTIDE SEQUENCE [LARGE SCALE GENOMIC DNA]</scope>
    <source>
        <strain evidence="2">Wuqing</strain>
    </source>
</reference>
<comment type="caution">
    <text evidence="2">The sequence shown here is derived from an EMBL/GenBank/DDBJ whole genome shotgun (WGS) entry which is preliminary data.</text>
</comment>
<dbReference type="Gene3D" id="3.30.2450.30">
    <property type="match status" value="1"/>
</dbReference>
<organism evidence="2 3">
    <name type="scientific">Thelohanellus kitauei</name>
    <name type="common">Myxosporean</name>
    <dbReference type="NCBI Taxonomy" id="669202"/>
    <lineage>
        <taxon>Eukaryota</taxon>
        <taxon>Metazoa</taxon>
        <taxon>Cnidaria</taxon>
        <taxon>Myxozoa</taxon>
        <taxon>Myxosporea</taxon>
        <taxon>Bivalvulida</taxon>
        <taxon>Platysporina</taxon>
        <taxon>Myxobolidae</taxon>
        <taxon>Thelohanellus</taxon>
    </lineage>
</organism>
<evidence type="ECO:0000313" key="2">
    <source>
        <dbReference type="EMBL" id="KII67039.1"/>
    </source>
</evidence>
<dbReference type="EMBL" id="JWZT01003336">
    <property type="protein sequence ID" value="KII67039.1"/>
    <property type="molecule type" value="Genomic_DNA"/>
</dbReference>
<accession>A0A0C2INH1</accession>
<gene>
    <name evidence="2" type="ORF">RF11_06615</name>
</gene>
<dbReference type="Proteomes" id="UP000031668">
    <property type="component" value="Unassembled WGS sequence"/>
</dbReference>
<dbReference type="AlphaFoldDB" id="A0A0C2INH1"/>
<evidence type="ECO:0000313" key="3">
    <source>
        <dbReference type="Proteomes" id="UP000031668"/>
    </source>
</evidence>